<dbReference type="PANTHER" id="PTHR12110">
    <property type="entry name" value="HYDROXYPYRUVATE ISOMERASE"/>
    <property type="match status" value="1"/>
</dbReference>
<dbReference type="RefSeq" id="WP_244640388.1">
    <property type="nucleotide sequence ID" value="NZ_BMZE01000007.1"/>
</dbReference>
<dbReference type="Gene3D" id="3.20.20.150">
    <property type="entry name" value="Divalent-metal-dependent TIM barrel enzymes"/>
    <property type="match status" value="1"/>
</dbReference>
<dbReference type="InterPro" id="IPR050312">
    <property type="entry name" value="IolE/XylAMocC-like"/>
</dbReference>
<comment type="caution">
    <text evidence="2">The sequence shown here is derived from an EMBL/GenBank/DDBJ whole genome shotgun (WGS) entry which is preliminary data.</text>
</comment>
<dbReference type="InterPro" id="IPR036237">
    <property type="entry name" value="Xyl_isomerase-like_sf"/>
</dbReference>
<keyword evidence="2" id="KW-0413">Isomerase</keyword>
<dbReference type="AlphaFoldDB" id="A0A918SEV3"/>
<evidence type="ECO:0000313" key="2">
    <source>
        <dbReference type="EMBL" id="GHA39243.1"/>
    </source>
</evidence>
<evidence type="ECO:0000313" key="3">
    <source>
        <dbReference type="Proteomes" id="UP000646579"/>
    </source>
</evidence>
<name>A0A918SEV3_9HYPH</name>
<gene>
    <name evidence="2" type="ORF">GCM10007989_38660</name>
</gene>
<dbReference type="Pfam" id="PF01261">
    <property type="entry name" value="AP_endonuc_2"/>
    <property type="match status" value="1"/>
</dbReference>
<keyword evidence="3" id="KW-1185">Reference proteome</keyword>
<dbReference type="Proteomes" id="UP000646579">
    <property type="component" value="Unassembled WGS sequence"/>
</dbReference>
<dbReference type="InterPro" id="IPR013022">
    <property type="entry name" value="Xyl_isomerase-like_TIM-brl"/>
</dbReference>
<dbReference type="GO" id="GO:0016853">
    <property type="term" value="F:isomerase activity"/>
    <property type="evidence" value="ECO:0007669"/>
    <property type="project" value="UniProtKB-KW"/>
</dbReference>
<reference evidence="2" key="2">
    <citation type="submission" date="2020-09" db="EMBL/GenBank/DDBJ databases">
        <authorList>
            <person name="Sun Q."/>
            <person name="Kim S."/>
        </authorList>
    </citation>
    <scope>NUCLEOTIDE SEQUENCE</scope>
    <source>
        <strain evidence="2">KCTC 32437</strain>
    </source>
</reference>
<feature type="domain" description="Xylose isomerase-like TIM barrel" evidence="1">
    <location>
        <begin position="83"/>
        <end position="328"/>
    </location>
</feature>
<sequence>MNLSNLDKFAAVADIRAGLSLKEEQHIENGGSKPQLHPPERPLPEMEPLCRRGGKALKLAFNTWVYSSFPVWVPAYPLEEVIKRLSRIGYDGIEIGAASPHAYPDYLSAERRREIKSVLDDNGMALASMLPAPGGGPGFNVAAENPIERADAIEQYKKVAELCADWGGKTLLYVAGWQVFGTSRATAWARSAEALAQIADFCAPLGITVAVEPTAADSNLIDSCDDLITMMAEVDKPNVKAMFDTFHTLYRDEVPTDYVHRLKRDLVHIHLADVDREPPGSGIVDYRSLIDALKTEGFDGYLTMEIGFNRRAVEPDDLARRAHDHIRALLA</sequence>
<dbReference type="SUPFAM" id="SSF51658">
    <property type="entry name" value="Xylose isomerase-like"/>
    <property type="match status" value="1"/>
</dbReference>
<dbReference type="EMBL" id="BMZE01000007">
    <property type="protein sequence ID" value="GHA39243.1"/>
    <property type="molecule type" value="Genomic_DNA"/>
</dbReference>
<protein>
    <submittedName>
        <fullName evidence="2">Sugar phosphate isomerase</fullName>
    </submittedName>
</protein>
<proteinExistence type="predicted"/>
<evidence type="ECO:0000259" key="1">
    <source>
        <dbReference type="Pfam" id="PF01261"/>
    </source>
</evidence>
<accession>A0A918SEV3</accession>
<reference evidence="2" key="1">
    <citation type="journal article" date="2014" name="Int. J. Syst. Evol. Microbiol.">
        <title>Complete genome sequence of Corynebacterium casei LMG S-19264T (=DSM 44701T), isolated from a smear-ripened cheese.</title>
        <authorList>
            <consortium name="US DOE Joint Genome Institute (JGI-PGF)"/>
            <person name="Walter F."/>
            <person name="Albersmeier A."/>
            <person name="Kalinowski J."/>
            <person name="Ruckert C."/>
        </authorList>
    </citation>
    <scope>NUCLEOTIDE SEQUENCE</scope>
    <source>
        <strain evidence="2">KCTC 32437</strain>
    </source>
</reference>
<organism evidence="2 3">
    <name type="scientific">Devosia pacifica</name>
    <dbReference type="NCBI Taxonomy" id="1335967"/>
    <lineage>
        <taxon>Bacteria</taxon>
        <taxon>Pseudomonadati</taxon>
        <taxon>Pseudomonadota</taxon>
        <taxon>Alphaproteobacteria</taxon>
        <taxon>Hyphomicrobiales</taxon>
        <taxon>Devosiaceae</taxon>
        <taxon>Devosia</taxon>
    </lineage>
</organism>